<dbReference type="GO" id="GO:0000287">
    <property type="term" value="F:magnesium ion binding"/>
    <property type="evidence" value="ECO:0007669"/>
    <property type="project" value="InterPro"/>
</dbReference>
<keyword evidence="2" id="KW-0786">Thiamine pyrophosphate</keyword>
<dbReference type="Pfam" id="PF02775">
    <property type="entry name" value="TPP_enzyme_C"/>
    <property type="match status" value="1"/>
</dbReference>
<gene>
    <name evidence="4" type="ORF">METZ01_LOCUS513689</name>
</gene>
<dbReference type="GO" id="GO:0009097">
    <property type="term" value="P:isoleucine biosynthetic process"/>
    <property type="evidence" value="ECO:0007669"/>
    <property type="project" value="TreeGrafter"/>
</dbReference>
<dbReference type="PROSITE" id="PS00187">
    <property type="entry name" value="TPP_ENZYMES"/>
    <property type="match status" value="1"/>
</dbReference>
<dbReference type="AlphaFoldDB" id="A0A383EX92"/>
<dbReference type="GO" id="GO:0003984">
    <property type="term" value="F:acetolactate synthase activity"/>
    <property type="evidence" value="ECO:0007669"/>
    <property type="project" value="TreeGrafter"/>
</dbReference>
<feature type="non-terminal residue" evidence="4">
    <location>
        <position position="229"/>
    </location>
</feature>
<dbReference type="SUPFAM" id="SSF52518">
    <property type="entry name" value="Thiamin diphosphate-binding fold (THDP-binding)"/>
    <property type="match status" value="1"/>
</dbReference>
<dbReference type="GO" id="GO:0030976">
    <property type="term" value="F:thiamine pyrophosphate binding"/>
    <property type="evidence" value="ECO:0007669"/>
    <property type="project" value="InterPro"/>
</dbReference>
<reference evidence="4" key="1">
    <citation type="submission" date="2018-05" db="EMBL/GenBank/DDBJ databases">
        <authorList>
            <person name="Lanie J.A."/>
            <person name="Ng W.-L."/>
            <person name="Kazmierczak K.M."/>
            <person name="Andrzejewski T.M."/>
            <person name="Davidsen T.M."/>
            <person name="Wayne K.J."/>
            <person name="Tettelin H."/>
            <person name="Glass J.I."/>
            <person name="Rusch D."/>
            <person name="Podicherti R."/>
            <person name="Tsui H.-C.T."/>
            <person name="Winkler M.E."/>
        </authorList>
    </citation>
    <scope>NUCLEOTIDE SEQUENCE</scope>
</reference>
<protein>
    <recommendedName>
        <fullName evidence="3">Thiamine pyrophosphate enzyme TPP-binding domain-containing protein</fullName>
    </recommendedName>
</protein>
<dbReference type="InterPro" id="IPR029061">
    <property type="entry name" value="THDP-binding"/>
</dbReference>
<dbReference type="EMBL" id="UINC01229212">
    <property type="protein sequence ID" value="SVE60835.1"/>
    <property type="molecule type" value="Genomic_DNA"/>
</dbReference>
<feature type="domain" description="Thiamine pyrophosphate enzyme TPP-binding" evidence="3">
    <location>
        <begin position="93"/>
        <end position="228"/>
    </location>
</feature>
<evidence type="ECO:0000256" key="2">
    <source>
        <dbReference type="ARBA" id="ARBA00023052"/>
    </source>
</evidence>
<dbReference type="PANTHER" id="PTHR18968">
    <property type="entry name" value="THIAMINE PYROPHOSPHATE ENZYMES"/>
    <property type="match status" value="1"/>
</dbReference>
<feature type="non-terminal residue" evidence="4">
    <location>
        <position position="1"/>
    </location>
</feature>
<comment type="similarity">
    <text evidence="1">Belongs to the TPP enzyme family.</text>
</comment>
<dbReference type="GO" id="GO:0005948">
    <property type="term" value="C:acetolactate synthase complex"/>
    <property type="evidence" value="ECO:0007669"/>
    <property type="project" value="TreeGrafter"/>
</dbReference>
<dbReference type="InterPro" id="IPR045229">
    <property type="entry name" value="TPP_enz"/>
</dbReference>
<dbReference type="InterPro" id="IPR000399">
    <property type="entry name" value="TPP-bd_CS"/>
</dbReference>
<dbReference type="GO" id="GO:0009099">
    <property type="term" value="P:L-valine biosynthetic process"/>
    <property type="evidence" value="ECO:0007669"/>
    <property type="project" value="TreeGrafter"/>
</dbReference>
<sequence>QLDPDAAELGREVEIAPGAAGDLRQGLEILLEALQEDGLPQTEWDGLLDQAKKAIATTRTPLPIMAAMREAMDENAVAVVDVTSIAYRAFDEFPVYQPRTFLYPCYYVTLGFAVPAAIGAKVACPQRQVVAFCGDGGFQMTACELATAAEYGIGVVFVVVNDGGLLAIRGSQEQTFSGRTIDTDMQVPHLADMAQAMGVRGGRVGGADAFAAAFAEALQHPGPTVVEVM</sequence>
<dbReference type="InterPro" id="IPR011766">
    <property type="entry name" value="TPP_enzyme_TPP-bd"/>
</dbReference>
<proteinExistence type="inferred from homology"/>
<name>A0A383EX92_9ZZZZ</name>
<evidence type="ECO:0000259" key="3">
    <source>
        <dbReference type="Pfam" id="PF02775"/>
    </source>
</evidence>
<dbReference type="GO" id="GO:0050660">
    <property type="term" value="F:flavin adenine dinucleotide binding"/>
    <property type="evidence" value="ECO:0007669"/>
    <property type="project" value="TreeGrafter"/>
</dbReference>
<accession>A0A383EX92</accession>
<dbReference type="Gene3D" id="3.40.50.970">
    <property type="match status" value="1"/>
</dbReference>
<dbReference type="PANTHER" id="PTHR18968:SF167">
    <property type="entry name" value="ACETOLACTATE SYNTHASE LARGE SUBUNIT ILVB2-RELATED"/>
    <property type="match status" value="1"/>
</dbReference>
<evidence type="ECO:0000256" key="1">
    <source>
        <dbReference type="ARBA" id="ARBA00007812"/>
    </source>
</evidence>
<evidence type="ECO:0000313" key="4">
    <source>
        <dbReference type="EMBL" id="SVE60835.1"/>
    </source>
</evidence>
<dbReference type="CDD" id="cd00568">
    <property type="entry name" value="TPP_enzymes"/>
    <property type="match status" value="1"/>
</dbReference>
<organism evidence="4">
    <name type="scientific">marine metagenome</name>
    <dbReference type="NCBI Taxonomy" id="408172"/>
    <lineage>
        <taxon>unclassified sequences</taxon>
        <taxon>metagenomes</taxon>
        <taxon>ecological metagenomes</taxon>
    </lineage>
</organism>